<dbReference type="InterPro" id="IPR007150">
    <property type="entry name" value="HUS1/Mec3"/>
</dbReference>
<reference evidence="5" key="1">
    <citation type="journal article" date="2015" name="PLoS ONE">
        <title>An Insight into the Sialome of the Lone Star Tick, Amblyomma americanum, with a Glimpse on Its Time Dependent Gene Expression.</title>
        <authorList>
            <person name="Karim S."/>
            <person name="Ribeiro J.M."/>
        </authorList>
    </citation>
    <scope>NUCLEOTIDE SEQUENCE</scope>
    <source>
        <tissue evidence="5">Salivary gland</tissue>
    </source>
</reference>
<evidence type="ECO:0000256" key="1">
    <source>
        <dbReference type="ARBA" id="ARBA00004123"/>
    </source>
</evidence>
<evidence type="ECO:0000313" key="5">
    <source>
        <dbReference type="EMBL" id="JAG91041.1"/>
    </source>
</evidence>
<dbReference type="GO" id="GO:0035861">
    <property type="term" value="C:site of double-strand break"/>
    <property type="evidence" value="ECO:0007669"/>
    <property type="project" value="TreeGrafter"/>
</dbReference>
<dbReference type="EMBL" id="GBZX01001699">
    <property type="protein sequence ID" value="JAG91041.1"/>
    <property type="molecule type" value="mRNA"/>
</dbReference>
<evidence type="ECO:0000256" key="4">
    <source>
        <dbReference type="PIRNR" id="PIRNR011312"/>
    </source>
</evidence>
<dbReference type="GO" id="GO:0005730">
    <property type="term" value="C:nucleolus"/>
    <property type="evidence" value="ECO:0007669"/>
    <property type="project" value="InterPro"/>
</dbReference>
<organism evidence="5">
    <name type="scientific">Amblyomma americanum</name>
    <name type="common">Lone star tick</name>
    <dbReference type="NCBI Taxonomy" id="6943"/>
    <lineage>
        <taxon>Eukaryota</taxon>
        <taxon>Metazoa</taxon>
        <taxon>Ecdysozoa</taxon>
        <taxon>Arthropoda</taxon>
        <taxon>Chelicerata</taxon>
        <taxon>Arachnida</taxon>
        <taxon>Acari</taxon>
        <taxon>Parasitiformes</taxon>
        <taxon>Ixodida</taxon>
        <taxon>Ixodoidea</taxon>
        <taxon>Ixodidae</taxon>
        <taxon>Amblyomminae</taxon>
        <taxon>Amblyomma</taxon>
    </lineage>
</organism>
<dbReference type="PANTHER" id="PTHR12900">
    <property type="entry name" value="MITOTIC AND DNA DAMAGE CHECKPOINT PROTEIN HUS1"/>
    <property type="match status" value="1"/>
</dbReference>
<proteinExistence type="evidence at transcript level"/>
<dbReference type="GO" id="GO:0033314">
    <property type="term" value="P:mitotic DNA replication checkpoint signaling"/>
    <property type="evidence" value="ECO:0007669"/>
    <property type="project" value="TreeGrafter"/>
</dbReference>
<comment type="subcellular location">
    <subcellularLocation>
        <location evidence="1">Nucleus</location>
    </subcellularLocation>
</comment>
<dbReference type="InterPro" id="IPR016580">
    <property type="entry name" value="HUS1"/>
</dbReference>
<dbReference type="GO" id="GO:0006289">
    <property type="term" value="P:nucleotide-excision repair"/>
    <property type="evidence" value="ECO:0007669"/>
    <property type="project" value="TreeGrafter"/>
</dbReference>
<dbReference type="Gene3D" id="3.70.10.10">
    <property type="match status" value="1"/>
</dbReference>
<dbReference type="PIRSF" id="PIRSF011312">
    <property type="entry name" value="Cell_cycle_HUS1"/>
    <property type="match status" value="1"/>
</dbReference>
<dbReference type="AlphaFoldDB" id="A0A0C9RUG7"/>
<evidence type="ECO:0000256" key="3">
    <source>
        <dbReference type="ARBA" id="ARBA00023242"/>
    </source>
</evidence>
<dbReference type="GO" id="GO:0000723">
    <property type="term" value="P:telomere maintenance"/>
    <property type="evidence" value="ECO:0007669"/>
    <property type="project" value="TreeGrafter"/>
</dbReference>
<name>A0A0C9RUG7_AMBAM</name>
<dbReference type="GO" id="GO:0030896">
    <property type="term" value="C:checkpoint clamp complex"/>
    <property type="evidence" value="ECO:0007669"/>
    <property type="project" value="InterPro"/>
</dbReference>
<dbReference type="Pfam" id="PF04005">
    <property type="entry name" value="Hus1"/>
    <property type="match status" value="1"/>
</dbReference>
<dbReference type="GO" id="GO:0031573">
    <property type="term" value="P:mitotic intra-S DNA damage checkpoint signaling"/>
    <property type="evidence" value="ECO:0007669"/>
    <property type="project" value="TreeGrafter"/>
</dbReference>
<comment type="similarity">
    <text evidence="2 4">Belongs to the HUS1 family.</text>
</comment>
<protein>
    <recommendedName>
        <fullName evidence="4">Checkpoint protein</fullName>
    </recommendedName>
</protein>
<dbReference type="GO" id="GO:0000724">
    <property type="term" value="P:double-strand break repair via homologous recombination"/>
    <property type="evidence" value="ECO:0007669"/>
    <property type="project" value="TreeGrafter"/>
</dbReference>
<keyword evidence="3" id="KW-0539">Nucleus</keyword>
<accession>A0A0C9RUG7</accession>
<dbReference type="PANTHER" id="PTHR12900:SF0">
    <property type="entry name" value="CHECKPOINT PROTEIN"/>
    <property type="match status" value="1"/>
</dbReference>
<evidence type="ECO:0000256" key="2">
    <source>
        <dbReference type="ARBA" id="ARBA00005563"/>
    </source>
</evidence>
<sequence>MKFRGRIVDIVCIQQLSRIVHTVSKLAKDVTMRITTDSVYFILNEDAVNGGGWLWADIPQDTLFQEYNMQGVSEEFNEIYLDVVADHIVKALKSAAAAKSLKVKLTKKQTPCLSFEIELPSLVPTSRTVVHDVPVSVIPRRLWNNFAQPEVEEGDIVAYMPSLKVMKNVVDKMKNLSSYATLTISSDHEMTASVQTDMVTVTTHFKGLLFPVSADSSVPPAGTYEARIDLRKLVPVLLAQQLNPRQVVCKIVHKKLCHVTFNHDYGSLQ</sequence>
<dbReference type="GO" id="GO:0044778">
    <property type="term" value="P:meiotic DNA integrity checkpoint signaling"/>
    <property type="evidence" value="ECO:0007669"/>
    <property type="project" value="TreeGrafter"/>
</dbReference>